<feature type="non-terminal residue" evidence="1">
    <location>
        <position position="1"/>
    </location>
</feature>
<gene>
    <name evidence="1" type="primary">ORF26609</name>
</gene>
<evidence type="ECO:0000313" key="1">
    <source>
        <dbReference type="EMBL" id="CEK56027.1"/>
    </source>
</evidence>
<accession>A0A0B6YIK9</accession>
<dbReference type="AlphaFoldDB" id="A0A0B6YIK9"/>
<reference evidence="1" key="1">
    <citation type="submission" date="2014-12" db="EMBL/GenBank/DDBJ databases">
        <title>Insight into the proteome of Arion vulgaris.</title>
        <authorList>
            <person name="Aradska J."/>
            <person name="Bulat T."/>
            <person name="Smidak R."/>
            <person name="Sarate P."/>
            <person name="Gangsoo J."/>
            <person name="Sialana F."/>
            <person name="Bilban M."/>
            <person name="Lubec G."/>
        </authorList>
    </citation>
    <scope>NUCLEOTIDE SEQUENCE</scope>
    <source>
        <tissue evidence="1">Skin</tissue>
    </source>
</reference>
<proteinExistence type="predicted"/>
<feature type="non-terminal residue" evidence="1">
    <location>
        <position position="68"/>
    </location>
</feature>
<dbReference type="EMBL" id="HACG01009162">
    <property type="protein sequence ID" value="CEK56027.1"/>
    <property type="molecule type" value="Transcribed_RNA"/>
</dbReference>
<sequence>LGQTLLNRNIAIVKLDDRSSPRYGKVTLTSSFTIASLHKYGYDLSTQMIGLKNKHEEEEDAVPQAGQQ</sequence>
<name>A0A0B6YIK9_9EUPU</name>
<protein>
    <submittedName>
        <fullName evidence="1">Uncharacterized protein</fullName>
    </submittedName>
</protein>
<organism evidence="1">
    <name type="scientific">Arion vulgaris</name>
    <dbReference type="NCBI Taxonomy" id="1028688"/>
    <lineage>
        <taxon>Eukaryota</taxon>
        <taxon>Metazoa</taxon>
        <taxon>Spiralia</taxon>
        <taxon>Lophotrochozoa</taxon>
        <taxon>Mollusca</taxon>
        <taxon>Gastropoda</taxon>
        <taxon>Heterobranchia</taxon>
        <taxon>Euthyneura</taxon>
        <taxon>Panpulmonata</taxon>
        <taxon>Eupulmonata</taxon>
        <taxon>Stylommatophora</taxon>
        <taxon>Helicina</taxon>
        <taxon>Arionoidea</taxon>
        <taxon>Arionidae</taxon>
        <taxon>Arion</taxon>
    </lineage>
</organism>